<reference evidence="5 6" key="1">
    <citation type="submission" date="2019-02" db="EMBL/GenBank/DDBJ databases">
        <title>Flavobacterium sp. RD-2-33 isolated from forest soil.</title>
        <authorList>
            <person name="Chaudhary D.K."/>
        </authorList>
    </citation>
    <scope>NUCLEOTIDE SEQUENCE [LARGE SCALE GENOMIC DNA]</scope>
    <source>
        <strain evidence="5 6">RD-2-33</strain>
    </source>
</reference>
<dbReference type="PRINTS" id="PR00032">
    <property type="entry name" value="HTHARAC"/>
</dbReference>
<dbReference type="Gene3D" id="2.60.120.10">
    <property type="entry name" value="Jelly Rolls"/>
    <property type="match status" value="1"/>
</dbReference>
<name>A0A4Q9Z1V9_9FLAO</name>
<dbReference type="Pfam" id="PF12833">
    <property type="entry name" value="HTH_18"/>
    <property type="match status" value="1"/>
</dbReference>
<dbReference type="InterPro" id="IPR003313">
    <property type="entry name" value="AraC-bd"/>
</dbReference>
<dbReference type="SUPFAM" id="SSF46689">
    <property type="entry name" value="Homeodomain-like"/>
    <property type="match status" value="1"/>
</dbReference>
<dbReference type="PANTHER" id="PTHR43280:SF32">
    <property type="entry name" value="TRANSCRIPTIONAL REGULATORY PROTEIN"/>
    <property type="match status" value="1"/>
</dbReference>
<evidence type="ECO:0000259" key="4">
    <source>
        <dbReference type="PROSITE" id="PS01124"/>
    </source>
</evidence>
<evidence type="ECO:0000256" key="3">
    <source>
        <dbReference type="ARBA" id="ARBA00023163"/>
    </source>
</evidence>
<comment type="caution">
    <text evidence="5">The sequence shown here is derived from an EMBL/GenBank/DDBJ whole genome shotgun (WGS) entry which is preliminary data.</text>
</comment>
<dbReference type="GO" id="GO:0003700">
    <property type="term" value="F:DNA-binding transcription factor activity"/>
    <property type="evidence" value="ECO:0007669"/>
    <property type="project" value="InterPro"/>
</dbReference>
<dbReference type="EMBL" id="SJPE01000004">
    <property type="protein sequence ID" value="TBX70052.1"/>
    <property type="molecule type" value="Genomic_DNA"/>
</dbReference>
<evidence type="ECO:0000256" key="2">
    <source>
        <dbReference type="ARBA" id="ARBA00023125"/>
    </source>
</evidence>
<organism evidence="5 6">
    <name type="scientific">Flavobacterium silvisoli</name>
    <dbReference type="NCBI Taxonomy" id="2529433"/>
    <lineage>
        <taxon>Bacteria</taxon>
        <taxon>Pseudomonadati</taxon>
        <taxon>Bacteroidota</taxon>
        <taxon>Flavobacteriia</taxon>
        <taxon>Flavobacteriales</taxon>
        <taxon>Flavobacteriaceae</taxon>
        <taxon>Flavobacterium</taxon>
    </lineage>
</organism>
<dbReference type="Proteomes" id="UP000293300">
    <property type="component" value="Unassembled WGS sequence"/>
</dbReference>
<dbReference type="InterPro" id="IPR037923">
    <property type="entry name" value="HTH-like"/>
</dbReference>
<dbReference type="InterPro" id="IPR020449">
    <property type="entry name" value="Tscrpt_reg_AraC-type_HTH"/>
</dbReference>
<dbReference type="InterPro" id="IPR009057">
    <property type="entry name" value="Homeodomain-like_sf"/>
</dbReference>
<dbReference type="Gene3D" id="1.10.10.60">
    <property type="entry name" value="Homeodomain-like"/>
    <property type="match status" value="1"/>
</dbReference>
<sequence length="287" mass="34087">MKKHPIYSIQNFTAPISQKDLYVNSFKNHLKTHNFIEKPHRHNFYLLVLFTKGSGTHEIDFDQFDIKPGSLFVLQPGQIHHWALSSDIEGYIIFYSQEIYNLYFGQKRIEDYPFYQSVMNQPELYFQSDELLQIQSYLDLMLAENQNNYPKKAEKLLNLLDCIHIEISRKYLSNNQHIAHSYNHKIQQFEQYLEAFYKTEKSPSFYAAKMNITLKHLNRICKEILNQTVTELITQRIILEAKRLLTHPSKSINQVADELGFDNYSYFSKLFKKQAHTTPSEFRNNLK</sequence>
<dbReference type="OrthoDB" id="1096411at2"/>
<dbReference type="SMART" id="SM00342">
    <property type="entry name" value="HTH_ARAC"/>
    <property type="match status" value="1"/>
</dbReference>
<accession>A0A4Q9Z1V9</accession>
<feature type="domain" description="HTH araC/xylS-type" evidence="4">
    <location>
        <begin position="187"/>
        <end position="285"/>
    </location>
</feature>
<evidence type="ECO:0000313" key="5">
    <source>
        <dbReference type="EMBL" id="TBX70052.1"/>
    </source>
</evidence>
<dbReference type="RefSeq" id="WP_131475448.1">
    <property type="nucleotide sequence ID" value="NZ_SJPE01000004.1"/>
</dbReference>
<dbReference type="InterPro" id="IPR018060">
    <property type="entry name" value="HTH_AraC"/>
</dbReference>
<dbReference type="AlphaFoldDB" id="A0A4Q9Z1V9"/>
<dbReference type="PANTHER" id="PTHR43280">
    <property type="entry name" value="ARAC-FAMILY TRANSCRIPTIONAL REGULATOR"/>
    <property type="match status" value="1"/>
</dbReference>
<dbReference type="GO" id="GO:0043565">
    <property type="term" value="F:sequence-specific DNA binding"/>
    <property type="evidence" value="ECO:0007669"/>
    <property type="project" value="InterPro"/>
</dbReference>
<proteinExistence type="predicted"/>
<keyword evidence="3" id="KW-0804">Transcription</keyword>
<dbReference type="SUPFAM" id="SSF51215">
    <property type="entry name" value="Regulatory protein AraC"/>
    <property type="match status" value="1"/>
</dbReference>
<keyword evidence="1" id="KW-0805">Transcription regulation</keyword>
<keyword evidence="2" id="KW-0238">DNA-binding</keyword>
<protein>
    <submittedName>
        <fullName evidence="5">Helix-turn-helix domain-containing protein</fullName>
    </submittedName>
</protein>
<dbReference type="PROSITE" id="PS01124">
    <property type="entry name" value="HTH_ARAC_FAMILY_2"/>
    <property type="match status" value="1"/>
</dbReference>
<keyword evidence="6" id="KW-1185">Reference proteome</keyword>
<evidence type="ECO:0000256" key="1">
    <source>
        <dbReference type="ARBA" id="ARBA00023015"/>
    </source>
</evidence>
<gene>
    <name evidence="5" type="ORF">EZL74_04725</name>
</gene>
<dbReference type="InterPro" id="IPR014710">
    <property type="entry name" value="RmlC-like_jellyroll"/>
</dbReference>
<dbReference type="Pfam" id="PF02311">
    <property type="entry name" value="AraC_binding"/>
    <property type="match status" value="1"/>
</dbReference>
<evidence type="ECO:0000313" key="6">
    <source>
        <dbReference type="Proteomes" id="UP000293300"/>
    </source>
</evidence>